<reference evidence="5 6" key="1">
    <citation type="journal article" date="2015" name="Genome Biol. Evol.">
        <title>The genome of winter moth (Operophtera brumata) provides a genomic perspective on sexual dimorphism and phenology.</title>
        <authorList>
            <person name="Derks M.F."/>
            <person name="Smit S."/>
            <person name="Salis L."/>
            <person name="Schijlen E."/>
            <person name="Bossers A."/>
            <person name="Mateman C."/>
            <person name="Pijl A.S."/>
            <person name="de Ridder D."/>
            <person name="Groenen M.A."/>
            <person name="Visser M.E."/>
            <person name="Megens H.J."/>
        </authorList>
    </citation>
    <scope>NUCLEOTIDE SEQUENCE [LARGE SCALE GENOMIC DNA]</scope>
    <source>
        <strain evidence="5">WM2013NL</strain>
        <tissue evidence="5">Head and thorax</tissue>
    </source>
</reference>
<dbReference type="InterPro" id="IPR039045">
    <property type="entry name" value="SCHIP_1"/>
</dbReference>
<dbReference type="PANTHER" id="PTHR13103:SF2">
    <property type="entry name" value="IQCJ-SCHIP1 READTHROUGH TRANSCRIPT PROTEIN-RELATED"/>
    <property type="match status" value="1"/>
</dbReference>
<accession>A0A0L7L4M5</accession>
<keyword evidence="6" id="KW-1185">Reference proteome</keyword>
<dbReference type="EMBL" id="JTDY01002939">
    <property type="protein sequence ID" value="KOB70448.1"/>
    <property type="molecule type" value="Genomic_DNA"/>
</dbReference>
<gene>
    <name evidence="5" type="ORF">OBRU01_15278</name>
</gene>
<evidence type="ECO:0000256" key="1">
    <source>
        <dbReference type="ARBA" id="ARBA00023054"/>
    </source>
</evidence>
<keyword evidence="5" id="KW-0808">Transferase</keyword>
<organism evidence="5 6">
    <name type="scientific">Operophtera brumata</name>
    <name type="common">Winter moth</name>
    <name type="synonym">Phalaena brumata</name>
    <dbReference type="NCBI Taxonomy" id="104452"/>
    <lineage>
        <taxon>Eukaryota</taxon>
        <taxon>Metazoa</taxon>
        <taxon>Ecdysozoa</taxon>
        <taxon>Arthropoda</taxon>
        <taxon>Hexapoda</taxon>
        <taxon>Insecta</taxon>
        <taxon>Pterygota</taxon>
        <taxon>Neoptera</taxon>
        <taxon>Endopterygota</taxon>
        <taxon>Lepidoptera</taxon>
        <taxon>Glossata</taxon>
        <taxon>Ditrysia</taxon>
        <taxon>Geometroidea</taxon>
        <taxon>Geometridae</taxon>
        <taxon>Larentiinae</taxon>
        <taxon>Operophtera</taxon>
    </lineage>
</organism>
<evidence type="ECO:0000259" key="4">
    <source>
        <dbReference type="Pfam" id="PF10148"/>
    </source>
</evidence>
<evidence type="ECO:0000313" key="5">
    <source>
        <dbReference type="EMBL" id="KOB70448.1"/>
    </source>
</evidence>
<feature type="coiled-coil region" evidence="2">
    <location>
        <begin position="281"/>
        <end position="315"/>
    </location>
</feature>
<dbReference type="Pfam" id="PF10148">
    <property type="entry name" value="SCHIP-1_C"/>
    <property type="match status" value="1"/>
</dbReference>
<dbReference type="Proteomes" id="UP000037510">
    <property type="component" value="Unassembled WGS sequence"/>
</dbReference>
<comment type="caution">
    <text evidence="5">The sequence shown here is derived from an EMBL/GenBank/DDBJ whole genome shotgun (WGS) entry which is preliminary data.</text>
</comment>
<keyword evidence="1 2" id="KW-0175">Coiled coil</keyword>
<feature type="domain" description="Schwannomin interacting protein 1 C-terminal" evidence="4">
    <location>
        <begin position="690"/>
        <end position="847"/>
    </location>
</feature>
<name>A0A0L7L4M5_OPEBR</name>
<evidence type="ECO:0000256" key="3">
    <source>
        <dbReference type="SAM" id="MobiDB-lite"/>
    </source>
</evidence>
<dbReference type="GO" id="GO:0016301">
    <property type="term" value="F:kinase activity"/>
    <property type="evidence" value="ECO:0007669"/>
    <property type="project" value="UniProtKB-KW"/>
</dbReference>
<protein>
    <submittedName>
        <fullName evidence="5">Putative rho-associated protein kinase 1</fullName>
    </submittedName>
</protein>
<dbReference type="AlphaFoldDB" id="A0A0L7L4M5"/>
<keyword evidence="5" id="KW-0418">Kinase</keyword>
<feature type="non-terminal residue" evidence="5">
    <location>
        <position position="1"/>
    </location>
</feature>
<dbReference type="GO" id="GO:0030054">
    <property type="term" value="C:cell junction"/>
    <property type="evidence" value="ECO:0007669"/>
    <property type="project" value="TreeGrafter"/>
</dbReference>
<proteinExistence type="predicted"/>
<dbReference type="PANTHER" id="PTHR13103">
    <property type="entry name" value="SCHWANNOMIN INTERACTING PROTEIN 1"/>
    <property type="match status" value="1"/>
</dbReference>
<evidence type="ECO:0000313" key="6">
    <source>
        <dbReference type="Proteomes" id="UP000037510"/>
    </source>
</evidence>
<dbReference type="STRING" id="104452.A0A0L7L4M5"/>
<dbReference type="GO" id="GO:0005886">
    <property type="term" value="C:plasma membrane"/>
    <property type="evidence" value="ECO:0007669"/>
    <property type="project" value="TreeGrafter"/>
</dbReference>
<dbReference type="GO" id="GO:0035332">
    <property type="term" value="P:positive regulation of hippo signaling"/>
    <property type="evidence" value="ECO:0007669"/>
    <property type="project" value="TreeGrafter"/>
</dbReference>
<sequence>EAAVPYRCYVIMRIKQTIENGNVFQPHEPTNESFNNSNGWPTSNIESSNSFENRRNNSNCNTIYGSTGVAETFVNYTTAIESLDSKVNVEFTVCNRQFRINAQKNSCNNPFKVSNLEEGNDTQLTDRARSKDEMSEHGIPLVPRGIVNPNYPGFQHLAHTLQDYSSNIENFYHSENDMTDDDADIELTELAYEPDDQSDTVIECQNNNNNIIKQEKSSQKYLYPETKALDSNNQNDMPDLIQTLTKQNNNNEVDLFSYELSCSDADIENNFYAKDIIGDFNKEVEDEIKQLLNYNINIQDDLEELRKDIKDTLAKPIENTINNISDVVNHVIKKLVETKIDTLEEPIDYKVPASDTQTHSANYEEVAIKKENEKNTRTEMHLSRPTFLYIDKDSNNKIDDAFLSDGKDEIDVSTYEPDKLSQNVENTIKQLSTELRKIIPKLDEMRQRDMLWAEREAPVATDGNSNEIRSPSNSYSFVAAENTQLKADTSNNFGHSNSHIAHAIVRPLPVKSQIASRDRQKDVASPKNCYHNAHSNTSVLKNDSGKDTDLGSFDVYNIETALPKLDIDAIENHLRAAKEAERRMFGSIVSNIKRKFSKTSEENRDITVKTEKPGVKRGLHLFKFKLTKINTEVAPVLYSDDTALSPRAVSTADSAHTEIEWPDLIDSNPNILDKFTRIVTIADHAAYDKNIRKRLAMGAEAEEYYSLGYNDRPGKKPSLHSRLQSGMNLQICFMNETALENESQAFEYDRNINSNAKSLSRTSLFSKNSYNHNHPYQTRPLSVNITKHDKISTVQSGEYIQGISRSSNSLNLIEVKESDFFALQATLQTEARMALAQAKEMARIQMEE</sequence>
<evidence type="ECO:0000256" key="2">
    <source>
        <dbReference type="SAM" id="Coils"/>
    </source>
</evidence>
<dbReference type="InterPro" id="IPR015649">
    <property type="entry name" value="SCHIP_1_C"/>
</dbReference>
<feature type="region of interest" description="Disordered" evidence="3">
    <location>
        <begin position="522"/>
        <end position="544"/>
    </location>
</feature>